<evidence type="ECO:0000256" key="1">
    <source>
        <dbReference type="SAM" id="MobiDB-lite"/>
    </source>
</evidence>
<feature type="region of interest" description="Disordered" evidence="1">
    <location>
        <begin position="58"/>
        <end position="96"/>
    </location>
</feature>
<feature type="region of interest" description="Disordered" evidence="1">
    <location>
        <begin position="1"/>
        <end position="33"/>
    </location>
</feature>
<dbReference type="EMBL" id="ML119816">
    <property type="protein sequence ID" value="RPA73574.1"/>
    <property type="molecule type" value="Genomic_DNA"/>
</dbReference>
<name>A0A3N4HV95_ASCIM</name>
<sequence length="330" mass="38069">MPKSAPTRPPVTGIPPWTNPYKLSTLPSTRESKRQRALILLDPRKDTVDYSQIRPFIPARPRQANPQTAPALTPVEPRPSPLDHLDPSSPHTALATLTPSELRLKLSTLTKLTSHTRHQVLLLHAELCKKSKLLFTTASLHFRPEVTRLQELFDEYWRINQAESARIFEAIEADRVAKGVLERARVKYGVVKLEMAVLAEAKRVMDGVDMEEVKAVAERERVEMYGGRTEGQATIALQVEQLKEAREQHKEVMERCRKASEARERLREEREREREEMRQRREEERRAWDEELRKMKRVSESQRVLVERIMAQTGLVMEGVSEMGGSELEM</sequence>
<protein>
    <submittedName>
        <fullName evidence="2">Uncharacterized protein</fullName>
    </submittedName>
</protein>
<evidence type="ECO:0000313" key="3">
    <source>
        <dbReference type="Proteomes" id="UP000275078"/>
    </source>
</evidence>
<accession>A0A3N4HV95</accession>
<reference evidence="2 3" key="1">
    <citation type="journal article" date="2018" name="Nat. Ecol. Evol.">
        <title>Pezizomycetes genomes reveal the molecular basis of ectomycorrhizal truffle lifestyle.</title>
        <authorList>
            <person name="Murat C."/>
            <person name="Payen T."/>
            <person name="Noel B."/>
            <person name="Kuo A."/>
            <person name="Morin E."/>
            <person name="Chen J."/>
            <person name="Kohler A."/>
            <person name="Krizsan K."/>
            <person name="Balestrini R."/>
            <person name="Da Silva C."/>
            <person name="Montanini B."/>
            <person name="Hainaut M."/>
            <person name="Levati E."/>
            <person name="Barry K.W."/>
            <person name="Belfiori B."/>
            <person name="Cichocki N."/>
            <person name="Clum A."/>
            <person name="Dockter R.B."/>
            <person name="Fauchery L."/>
            <person name="Guy J."/>
            <person name="Iotti M."/>
            <person name="Le Tacon F."/>
            <person name="Lindquist E.A."/>
            <person name="Lipzen A."/>
            <person name="Malagnac F."/>
            <person name="Mello A."/>
            <person name="Molinier V."/>
            <person name="Miyauchi S."/>
            <person name="Poulain J."/>
            <person name="Riccioni C."/>
            <person name="Rubini A."/>
            <person name="Sitrit Y."/>
            <person name="Splivallo R."/>
            <person name="Traeger S."/>
            <person name="Wang M."/>
            <person name="Zifcakova L."/>
            <person name="Wipf D."/>
            <person name="Zambonelli A."/>
            <person name="Paolocci F."/>
            <person name="Nowrousian M."/>
            <person name="Ottonello S."/>
            <person name="Baldrian P."/>
            <person name="Spatafora J.W."/>
            <person name="Henrissat B."/>
            <person name="Nagy L.G."/>
            <person name="Aury J.M."/>
            <person name="Wincker P."/>
            <person name="Grigoriev I.V."/>
            <person name="Bonfante P."/>
            <person name="Martin F.M."/>
        </authorList>
    </citation>
    <scope>NUCLEOTIDE SEQUENCE [LARGE SCALE GENOMIC DNA]</scope>
    <source>
        <strain evidence="2 3">RN42</strain>
    </source>
</reference>
<dbReference type="AlphaFoldDB" id="A0A3N4HV95"/>
<proteinExistence type="predicted"/>
<gene>
    <name evidence="2" type="ORF">BJ508DRAFT_313682</name>
</gene>
<feature type="region of interest" description="Disordered" evidence="1">
    <location>
        <begin position="260"/>
        <end position="286"/>
    </location>
</feature>
<dbReference type="Proteomes" id="UP000275078">
    <property type="component" value="Unassembled WGS sequence"/>
</dbReference>
<evidence type="ECO:0000313" key="2">
    <source>
        <dbReference type="EMBL" id="RPA73574.1"/>
    </source>
</evidence>
<organism evidence="2 3">
    <name type="scientific">Ascobolus immersus RN42</name>
    <dbReference type="NCBI Taxonomy" id="1160509"/>
    <lineage>
        <taxon>Eukaryota</taxon>
        <taxon>Fungi</taxon>
        <taxon>Dikarya</taxon>
        <taxon>Ascomycota</taxon>
        <taxon>Pezizomycotina</taxon>
        <taxon>Pezizomycetes</taxon>
        <taxon>Pezizales</taxon>
        <taxon>Ascobolaceae</taxon>
        <taxon>Ascobolus</taxon>
    </lineage>
</organism>
<keyword evidence="3" id="KW-1185">Reference proteome</keyword>